<dbReference type="PANTHER" id="PTHR33258:SF1">
    <property type="entry name" value="TRANSPOSASE INSL FOR INSERTION SEQUENCE ELEMENT IS186A-RELATED"/>
    <property type="match status" value="1"/>
</dbReference>
<reference evidence="7 8" key="1">
    <citation type="submission" date="2017-09" db="EMBL/GenBank/DDBJ databases">
        <title>Depth-based differentiation of microbial function through sediment-hosted aquifers and enrichment of novel symbionts in the deep terrestrial subsurface.</title>
        <authorList>
            <person name="Probst A.J."/>
            <person name="Ladd B."/>
            <person name="Jarett J.K."/>
            <person name="Geller-Mcgrath D.E."/>
            <person name="Sieber C.M."/>
            <person name="Emerson J.B."/>
            <person name="Anantharaman K."/>
            <person name="Thomas B.C."/>
            <person name="Malmstrom R."/>
            <person name="Stieglmeier M."/>
            <person name="Klingl A."/>
            <person name="Woyke T."/>
            <person name="Ryan C.M."/>
            <person name="Banfield J.F."/>
        </authorList>
    </citation>
    <scope>NUCLEOTIDE SEQUENCE [LARGE SCALE GENOMIC DNA]</scope>
    <source>
        <strain evidence="7">CG12_big_fil_rev_8_21_14_0_65_43_15</strain>
    </source>
</reference>
<evidence type="ECO:0000256" key="1">
    <source>
        <dbReference type="ARBA" id="ARBA00010075"/>
    </source>
</evidence>
<dbReference type="EMBL" id="PFGP01000132">
    <property type="protein sequence ID" value="PIW65947.1"/>
    <property type="molecule type" value="Genomic_DNA"/>
</dbReference>
<evidence type="ECO:0000313" key="8">
    <source>
        <dbReference type="Proteomes" id="UP000231267"/>
    </source>
</evidence>
<evidence type="ECO:0000259" key="6">
    <source>
        <dbReference type="Pfam" id="PF14294"/>
    </source>
</evidence>
<dbReference type="GO" id="GO:0003677">
    <property type="term" value="F:DNA binding"/>
    <property type="evidence" value="ECO:0007669"/>
    <property type="project" value="UniProtKB-KW"/>
</dbReference>
<evidence type="ECO:0000313" key="7">
    <source>
        <dbReference type="EMBL" id="PIW65947.1"/>
    </source>
</evidence>
<keyword evidence="2" id="KW-0815">Transposition</keyword>
<dbReference type="Pfam" id="PF01609">
    <property type="entry name" value="DDE_Tnp_1"/>
    <property type="match status" value="1"/>
</dbReference>
<dbReference type="SUPFAM" id="SSF53098">
    <property type="entry name" value="Ribonuclease H-like"/>
    <property type="match status" value="1"/>
</dbReference>
<organism evidence="7 8">
    <name type="scientific">Candidatus Taenaricola geysiri</name>
    <dbReference type="NCBI Taxonomy" id="1974752"/>
    <lineage>
        <taxon>Bacteria</taxon>
        <taxon>Pseudomonadati</taxon>
        <taxon>Candidatus Omnitrophota</taxon>
        <taxon>Candidatus Taenaricola</taxon>
    </lineage>
</organism>
<dbReference type="InterPro" id="IPR012337">
    <property type="entry name" value="RNaseH-like_sf"/>
</dbReference>
<dbReference type="Pfam" id="PF14294">
    <property type="entry name" value="DUF4372"/>
    <property type="match status" value="1"/>
</dbReference>
<dbReference type="AlphaFoldDB" id="A0A2J0LQ38"/>
<dbReference type="PANTHER" id="PTHR33258">
    <property type="entry name" value="TRANSPOSASE INSL FOR INSERTION SEQUENCE ELEMENT IS186A-RELATED"/>
    <property type="match status" value="1"/>
</dbReference>
<name>A0A2J0LQ38_9BACT</name>
<protein>
    <submittedName>
        <fullName evidence="7">IS4 family transposase</fullName>
    </submittedName>
</protein>
<dbReference type="Proteomes" id="UP000231267">
    <property type="component" value="Unassembled WGS sequence"/>
</dbReference>
<comment type="caution">
    <text evidence="7">The sequence shown here is derived from an EMBL/GenBank/DDBJ whole genome shotgun (WGS) entry which is preliminary data.</text>
</comment>
<dbReference type="InterPro" id="IPR047952">
    <property type="entry name" value="Transpos_IS4"/>
</dbReference>
<gene>
    <name evidence="7" type="ORF">COW11_05900</name>
</gene>
<accession>A0A2J0LQ38</accession>
<feature type="domain" description="DUF4372" evidence="6">
    <location>
        <begin position="3"/>
        <end position="76"/>
    </location>
</feature>
<evidence type="ECO:0000256" key="3">
    <source>
        <dbReference type="ARBA" id="ARBA00023125"/>
    </source>
</evidence>
<dbReference type="GO" id="GO:0006313">
    <property type="term" value="P:DNA transposition"/>
    <property type="evidence" value="ECO:0007669"/>
    <property type="project" value="InterPro"/>
</dbReference>
<dbReference type="InterPro" id="IPR002559">
    <property type="entry name" value="Transposase_11"/>
</dbReference>
<keyword evidence="4" id="KW-0233">DNA recombination</keyword>
<comment type="similarity">
    <text evidence="1">Belongs to the transposase 11 family.</text>
</comment>
<feature type="non-terminal residue" evidence="7">
    <location>
        <position position="386"/>
    </location>
</feature>
<dbReference type="NCBIfam" id="NF033592">
    <property type="entry name" value="transpos_IS4_1"/>
    <property type="match status" value="1"/>
</dbReference>
<evidence type="ECO:0000256" key="2">
    <source>
        <dbReference type="ARBA" id="ARBA00022578"/>
    </source>
</evidence>
<dbReference type="InterPro" id="IPR025399">
    <property type="entry name" value="DUF4372"/>
</dbReference>
<dbReference type="Gene3D" id="3.90.350.10">
    <property type="entry name" value="Transposase Inhibitor Protein From Tn5, Chain A, domain 1"/>
    <property type="match status" value="1"/>
</dbReference>
<keyword evidence="3" id="KW-0238">DNA-binding</keyword>
<evidence type="ECO:0000256" key="4">
    <source>
        <dbReference type="ARBA" id="ARBA00023172"/>
    </source>
</evidence>
<proteinExistence type="inferred from homology"/>
<dbReference type="GO" id="GO:0004803">
    <property type="term" value="F:transposase activity"/>
    <property type="evidence" value="ECO:0007669"/>
    <property type="project" value="InterPro"/>
</dbReference>
<feature type="domain" description="Transposase IS4-like" evidence="5">
    <location>
        <begin position="124"/>
        <end position="330"/>
    </location>
</feature>
<sequence>MHHHNTILGQMLQMFPRYEFQKAVSETHTEYHSRGFSSWNHFVAMLFGQLSGQDSLRGIEAGLATQAALLYHAGIKPIHRSTLSYANEHRSNELFKKIFFAMLSKCQAIAPRHKFRFKNALYTLDATIIDLCLSLYDWAKFRTTKGAVKLHVKFNHSGYLPTFMVVTTGKVHETQVAPSIPLERGDVAIFDRAYTDFKWYKSLDDKGVFFVTRLKKNAYYKAVEQKDVTSLKNIYSDQIIELKGFYSKQKFPEKLRRIRSKDPETDKIIVILTNNFTWSAATIAKIYKERWQIELFFKCIKQQLKIKSFVGTSKNALLSQLWVALITYLLLSYLKFKSKFNWSLYTLCSILPTNLFSRRNLWDWLNAPFHEKSSKPKRELQLSFSF</sequence>
<evidence type="ECO:0000259" key="5">
    <source>
        <dbReference type="Pfam" id="PF01609"/>
    </source>
</evidence>